<organism evidence="3 4">
    <name type="scientific">Actinomycetospora aeridis</name>
    <dbReference type="NCBI Taxonomy" id="3129231"/>
    <lineage>
        <taxon>Bacteria</taxon>
        <taxon>Bacillati</taxon>
        <taxon>Actinomycetota</taxon>
        <taxon>Actinomycetes</taxon>
        <taxon>Pseudonocardiales</taxon>
        <taxon>Pseudonocardiaceae</taxon>
        <taxon>Actinomycetospora</taxon>
    </lineage>
</organism>
<proteinExistence type="predicted"/>
<feature type="region of interest" description="Disordered" evidence="1">
    <location>
        <begin position="1"/>
        <end position="23"/>
    </location>
</feature>
<feature type="domain" description="YcaO" evidence="2">
    <location>
        <begin position="60"/>
        <end position="444"/>
    </location>
</feature>
<dbReference type="PANTHER" id="PTHR37809">
    <property type="entry name" value="RIBOSOMAL PROTEIN S12 METHYLTHIOTRANSFERASE ACCESSORY FACTOR YCAO"/>
    <property type="match status" value="1"/>
</dbReference>
<protein>
    <submittedName>
        <fullName evidence="3">YcaO-like family protein</fullName>
    </submittedName>
</protein>
<accession>A0ABU8N846</accession>
<evidence type="ECO:0000313" key="3">
    <source>
        <dbReference type="EMBL" id="MEJ2888580.1"/>
    </source>
</evidence>
<name>A0ABU8N846_9PSEU</name>
<dbReference type="Proteomes" id="UP001370100">
    <property type="component" value="Unassembled WGS sequence"/>
</dbReference>
<comment type="caution">
    <text evidence="3">The sequence shown here is derived from an EMBL/GenBank/DDBJ whole genome shotgun (WGS) entry which is preliminary data.</text>
</comment>
<dbReference type="RefSeq" id="WP_337715275.1">
    <property type="nucleotide sequence ID" value="NZ_JBBEGL010000005.1"/>
</dbReference>
<dbReference type="PANTHER" id="PTHR37809:SF1">
    <property type="entry name" value="RIBOSOMAL PROTEIN S12 METHYLTHIOTRANSFERASE ACCESSORY FACTOR YCAO"/>
    <property type="match status" value="1"/>
</dbReference>
<dbReference type="Pfam" id="PF02624">
    <property type="entry name" value="YcaO"/>
    <property type="match status" value="1"/>
</dbReference>
<dbReference type="EMBL" id="JBBEGL010000005">
    <property type="protein sequence ID" value="MEJ2888580.1"/>
    <property type="molecule type" value="Genomic_DNA"/>
</dbReference>
<dbReference type="PROSITE" id="PS51664">
    <property type="entry name" value="YCAO"/>
    <property type="match status" value="1"/>
</dbReference>
<feature type="compositionally biased region" description="Basic and acidic residues" evidence="1">
    <location>
        <begin position="1"/>
        <end position="13"/>
    </location>
</feature>
<evidence type="ECO:0000313" key="4">
    <source>
        <dbReference type="Proteomes" id="UP001370100"/>
    </source>
</evidence>
<sequence length="499" mass="53182">MSTTHDDTTHDDVTAGLDAALPPGEVGDTELAAADRTGVAVVSADHADPAGEWPRSGAFGYGLSTGRARVAAHAELAEEMLLSRRLRELTPVRDSYTALRAVRGADRVVDPVSLVLPAGTTYDPDRPRWWLPTTRWRTGEEVLVPAEFAAAYPVDLAWQPADERLVTVITNGCGAGDTVERAVGHALGELLQRDGNATAFRALDRGVVIDTDGVTDPDTRRLLDHLADAGITVVPKLASTAFGVTDLHVVGHDTDPADAPHPISVTACGEAAHPDREVALQKALLEFCAARVRKLVAHADLDTVRPLFDARYWDRELAHPLPPQERRAFTAMADWTARGAAELRDLLAPTVLAARETVAFTDLPHTPGLEEPGALLDDLLARLDGFDVLTVVADAGSAVAAKVLVPGLEVETMSYGRIGARGVERLLERGSDLVGLGDPPRPGAEPVALTAEGRERLGGPAWLDRATVARAVGDLYPLYREPTRHALARVAAGEAPDLR</sequence>
<evidence type="ECO:0000256" key="1">
    <source>
        <dbReference type="SAM" id="MobiDB-lite"/>
    </source>
</evidence>
<keyword evidence="4" id="KW-1185">Reference proteome</keyword>
<dbReference type="InterPro" id="IPR003776">
    <property type="entry name" value="YcaO-like_dom"/>
</dbReference>
<dbReference type="Gene3D" id="3.30.160.660">
    <property type="match status" value="1"/>
</dbReference>
<gene>
    <name evidence="3" type="ORF">WCD41_19130</name>
</gene>
<reference evidence="3 4" key="1">
    <citation type="submission" date="2024-03" db="EMBL/GenBank/DDBJ databases">
        <title>Actinomycetospora sp. OC33-EN06, a novel actinomycete isolated from wild orchid (Aerides multiflora).</title>
        <authorList>
            <person name="Suriyachadkun C."/>
        </authorList>
    </citation>
    <scope>NUCLEOTIDE SEQUENCE [LARGE SCALE GENOMIC DNA]</scope>
    <source>
        <strain evidence="3 4">OC33-EN06</strain>
    </source>
</reference>
<evidence type="ECO:0000259" key="2">
    <source>
        <dbReference type="PROSITE" id="PS51664"/>
    </source>
</evidence>